<evidence type="ECO:0000313" key="1">
    <source>
        <dbReference type="EMBL" id="MED6278257.1"/>
    </source>
</evidence>
<organism evidence="1 2">
    <name type="scientific">Characodon lateralis</name>
    <dbReference type="NCBI Taxonomy" id="208331"/>
    <lineage>
        <taxon>Eukaryota</taxon>
        <taxon>Metazoa</taxon>
        <taxon>Chordata</taxon>
        <taxon>Craniata</taxon>
        <taxon>Vertebrata</taxon>
        <taxon>Euteleostomi</taxon>
        <taxon>Actinopterygii</taxon>
        <taxon>Neopterygii</taxon>
        <taxon>Teleostei</taxon>
        <taxon>Neoteleostei</taxon>
        <taxon>Acanthomorphata</taxon>
        <taxon>Ovalentaria</taxon>
        <taxon>Atherinomorphae</taxon>
        <taxon>Cyprinodontiformes</taxon>
        <taxon>Goodeidae</taxon>
        <taxon>Characodon</taxon>
    </lineage>
</organism>
<evidence type="ECO:0000313" key="2">
    <source>
        <dbReference type="Proteomes" id="UP001352852"/>
    </source>
</evidence>
<reference evidence="1 2" key="1">
    <citation type="submission" date="2021-06" db="EMBL/GenBank/DDBJ databases">
        <authorList>
            <person name="Palmer J.M."/>
        </authorList>
    </citation>
    <scope>NUCLEOTIDE SEQUENCE [LARGE SCALE GENOMIC DNA]</scope>
    <source>
        <strain evidence="1 2">CL_MEX2019</strain>
        <tissue evidence="1">Muscle</tissue>
    </source>
</reference>
<dbReference type="Proteomes" id="UP001352852">
    <property type="component" value="Unassembled WGS sequence"/>
</dbReference>
<sequence length="153" mass="17460">MILNRSVLGSSRISSQSTIESVNEEMEETFSRRDLPFSFPDEKWKKDFMKEQVTQALLKVIENILITETDTISLLDISPASVSVEADDAKVIIESNKRYAKVYRNRVTDDKYLDRAMQTMNGATKNKQIQNNLILTVDAGLFQQNTFTVKSMV</sequence>
<name>A0ABU7DTF6_9TELE</name>
<gene>
    <name evidence="1" type="ORF">CHARACLAT_021833</name>
</gene>
<dbReference type="EMBL" id="JAHUTJ010034955">
    <property type="protein sequence ID" value="MED6278257.1"/>
    <property type="molecule type" value="Genomic_DNA"/>
</dbReference>
<accession>A0ABU7DTF6</accession>
<protein>
    <submittedName>
        <fullName evidence="1">Uncharacterized protein</fullName>
    </submittedName>
</protein>
<keyword evidence="2" id="KW-1185">Reference proteome</keyword>
<proteinExistence type="predicted"/>
<comment type="caution">
    <text evidence="1">The sequence shown here is derived from an EMBL/GenBank/DDBJ whole genome shotgun (WGS) entry which is preliminary data.</text>
</comment>